<gene>
    <name evidence="2" type="ORF">JYZ213_LOCUS10277</name>
</gene>
<name>A0A813ZAD3_9BILA</name>
<dbReference type="SUPFAM" id="SSF50911">
    <property type="entry name" value="Mannose 6-phosphate receptor domain"/>
    <property type="match status" value="2"/>
</dbReference>
<dbReference type="AlphaFoldDB" id="A0A813ZAD3"/>
<proteinExistence type="predicted"/>
<evidence type="ECO:0000313" key="2">
    <source>
        <dbReference type="EMBL" id="CAF0895754.1"/>
    </source>
</evidence>
<accession>A0A813ZAD3</accession>
<organism evidence="2 3">
    <name type="scientific">Adineta steineri</name>
    <dbReference type="NCBI Taxonomy" id="433720"/>
    <lineage>
        <taxon>Eukaryota</taxon>
        <taxon>Metazoa</taxon>
        <taxon>Spiralia</taxon>
        <taxon>Gnathifera</taxon>
        <taxon>Rotifera</taxon>
        <taxon>Eurotatoria</taxon>
        <taxon>Bdelloidea</taxon>
        <taxon>Adinetida</taxon>
        <taxon>Adinetidae</taxon>
        <taxon>Adineta</taxon>
    </lineage>
</organism>
<protein>
    <submittedName>
        <fullName evidence="2">Uncharacterized protein</fullName>
    </submittedName>
</protein>
<dbReference type="GO" id="GO:0000139">
    <property type="term" value="C:Golgi membrane"/>
    <property type="evidence" value="ECO:0007669"/>
    <property type="project" value="UniProtKB-SubCell"/>
</dbReference>
<evidence type="ECO:0000313" key="3">
    <source>
        <dbReference type="Proteomes" id="UP000663845"/>
    </source>
</evidence>
<dbReference type="GO" id="GO:0005802">
    <property type="term" value="C:trans-Golgi network"/>
    <property type="evidence" value="ECO:0007669"/>
    <property type="project" value="TreeGrafter"/>
</dbReference>
<dbReference type="PANTHER" id="PTHR15071:SF0">
    <property type="entry name" value="MANNOSE 6-PHOSPHATE RECEPTOR-LIKE PROTEIN 1"/>
    <property type="match status" value="1"/>
</dbReference>
<dbReference type="PANTHER" id="PTHR15071">
    <property type="entry name" value="MANNOSE-6-PHOSPHATE RECEPTOR FAMILY MEMBER"/>
    <property type="match status" value="1"/>
</dbReference>
<dbReference type="InterPro" id="IPR009011">
    <property type="entry name" value="Man6P_isomerase_rcpt-bd_dom_sf"/>
</dbReference>
<comment type="caution">
    <text evidence="2">The sequence shown here is derived from an EMBL/GenBank/DDBJ whole genome shotgun (WGS) entry which is preliminary data.</text>
</comment>
<dbReference type="EMBL" id="CAJNOG010000074">
    <property type="protein sequence ID" value="CAF0895754.1"/>
    <property type="molecule type" value="Genomic_DNA"/>
</dbReference>
<evidence type="ECO:0000256" key="1">
    <source>
        <dbReference type="SAM" id="SignalP"/>
    </source>
</evidence>
<feature type="signal peptide" evidence="1">
    <location>
        <begin position="1"/>
        <end position="22"/>
    </location>
</feature>
<dbReference type="Proteomes" id="UP000663845">
    <property type="component" value="Unassembled WGS sequence"/>
</dbReference>
<keyword evidence="1" id="KW-0732">Signal</keyword>
<reference evidence="2" key="1">
    <citation type="submission" date="2021-02" db="EMBL/GenBank/DDBJ databases">
        <authorList>
            <person name="Nowell W R."/>
        </authorList>
    </citation>
    <scope>NUCLEOTIDE SEQUENCE</scope>
</reference>
<feature type="chain" id="PRO_5032994850" evidence="1">
    <location>
        <begin position="23"/>
        <end position="291"/>
    </location>
</feature>
<sequence>MMMVMMIISLLLLSIHINLIENISIEYKNNLTKKDCTYTDGRFGNIDLSRVGLKQGIPAFRHVPKDLYFYSYNPCYAFSEEPPCTDVAICQSKWFLFELNLFSCFLLLVEKNGSTYYNLGMNSIVSWSITIDGKVTLVYSVLNRQTIVNLECRDEIDELVINGEYEPRHYNLTLFKLLRDNPSSSSSFGIDNLNRLNILNANIYAIGIINCFFLLVEKNGSAYYNLGMNSIVSWSITIDGKVTLVYSVLNRQTIVNLECRDEIDELVINGEYEPRHYNLTLFSKCACWNGC</sequence>